<evidence type="ECO:0000313" key="1">
    <source>
        <dbReference type="EMBL" id="BAF13988.1"/>
    </source>
</evidence>
<name>A0A0P0W6R1_ORYSJ</name>
<evidence type="ECO:0000313" key="2">
    <source>
        <dbReference type="Proteomes" id="UP000000763"/>
    </source>
</evidence>
<reference evidence="1 2" key="1">
    <citation type="journal article" date="2005" name="Nature">
        <title>The map-based sequence of the rice genome.</title>
        <authorList>
            <consortium name="International rice genome sequencing project (IRGSP)"/>
            <person name="Matsumoto T."/>
            <person name="Wu J."/>
            <person name="Kanamori H."/>
            <person name="Katayose Y."/>
            <person name="Fujisawa M."/>
            <person name="Namiki N."/>
            <person name="Mizuno H."/>
            <person name="Yamamoto K."/>
            <person name="Antonio B.A."/>
            <person name="Baba T."/>
            <person name="Sakata K."/>
            <person name="Nagamura Y."/>
            <person name="Aoki H."/>
            <person name="Arikawa K."/>
            <person name="Arita K."/>
            <person name="Bito T."/>
            <person name="Chiden Y."/>
            <person name="Fujitsuka N."/>
            <person name="Fukunaka R."/>
            <person name="Hamada M."/>
            <person name="Harada C."/>
            <person name="Hayashi A."/>
            <person name="Hijishita S."/>
            <person name="Honda M."/>
            <person name="Hosokawa S."/>
            <person name="Ichikawa Y."/>
            <person name="Idonuma A."/>
            <person name="Iijima M."/>
            <person name="Ikeda M."/>
            <person name="Ikeno M."/>
            <person name="Ito K."/>
            <person name="Ito S."/>
            <person name="Ito T."/>
            <person name="Ito Y."/>
            <person name="Ito Y."/>
            <person name="Iwabuchi A."/>
            <person name="Kamiya K."/>
            <person name="Karasawa W."/>
            <person name="Kurita K."/>
            <person name="Katagiri S."/>
            <person name="Kikuta A."/>
            <person name="Kobayashi H."/>
            <person name="Kobayashi N."/>
            <person name="Machita K."/>
            <person name="Maehara T."/>
            <person name="Masukawa M."/>
            <person name="Mizubayashi T."/>
            <person name="Mukai Y."/>
            <person name="Nagasaki H."/>
            <person name="Nagata Y."/>
            <person name="Naito S."/>
            <person name="Nakashima M."/>
            <person name="Nakama Y."/>
            <person name="Nakamichi Y."/>
            <person name="Nakamura M."/>
            <person name="Meguro A."/>
            <person name="Negishi M."/>
            <person name="Ohta I."/>
            <person name="Ohta T."/>
            <person name="Okamoto M."/>
            <person name="Ono N."/>
            <person name="Saji S."/>
            <person name="Sakaguchi M."/>
            <person name="Sakai K."/>
            <person name="Shibata M."/>
            <person name="Shimokawa T."/>
            <person name="Song J."/>
            <person name="Takazaki Y."/>
            <person name="Terasawa K."/>
            <person name="Tsugane M."/>
            <person name="Tsuji K."/>
            <person name="Ueda S."/>
            <person name="Waki K."/>
            <person name="Yamagata H."/>
            <person name="Yamamoto M."/>
            <person name="Yamamoto S."/>
            <person name="Yamane H."/>
            <person name="Yoshiki S."/>
            <person name="Yoshihara R."/>
            <person name="Yukawa K."/>
            <person name="Zhong H."/>
            <person name="Yano M."/>
            <person name="Yuan Q."/>
            <person name="Ouyang S."/>
            <person name="Liu J."/>
            <person name="Jones K.M."/>
            <person name="Gansberger K."/>
            <person name="Moffat K."/>
            <person name="Hill J."/>
            <person name="Bera J."/>
            <person name="Fadrosh D."/>
            <person name="Jin S."/>
            <person name="Johri S."/>
            <person name="Kim M."/>
            <person name="Overton L."/>
            <person name="Reardon M."/>
            <person name="Tsitrin T."/>
            <person name="Vuong H."/>
            <person name="Weaver B."/>
            <person name="Ciecko A."/>
            <person name="Tallon L."/>
            <person name="Jackson J."/>
            <person name="Pai G."/>
            <person name="Aken S.V."/>
            <person name="Utterback T."/>
            <person name="Reidmuller S."/>
            <person name="Feldblyum T."/>
            <person name="Hsiao J."/>
            <person name="Zismann V."/>
            <person name="Iobst S."/>
            <person name="de Vazeille A.R."/>
            <person name="Buell C.R."/>
            <person name="Ying K."/>
            <person name="Li Y."/>
            <person name="Lu T."/>
            <person name="Huang Y."/>
            <person name="Zhao Q."/>
            <person name="Feng Q."/>
            <person name="Zhang L."/>
            <person name="Zhu J."/>
            <person name="Weng Q."/>
            <person name="Mu J."/>
            <person name="Lu Y."/>
            <person name="Fan D."/>
            <person name="Liu Y."/>
            <person name="Guan J."/>
            <person name="Zhang Y."/>
            <person name="Yu S."/>
            <person name="Liu X."/>
            <person name="Zhang Y."/>
            <person name="Hong G."/>
            <person name="Han B."/>
            <person name="Choisne N."/>
            <person name="Demange N."/>
            <person name="Orjeda G."/>
            <person name="Samain S."/>
            <person name="Cattolico L."/>
            <person name="Pelletier E."/>
            <person name="Couloux A."/>
            <person name="Segurens B."/>
            <person name="Wincker P."/>
            <person name="D'Hont A."/>
            <person name="Scarpelli C."/>
            <person name="Weissenbach J."/>
            <person name="Salanoubat M."/>
            <person name="Quetier F."/>
            <person name="Yu Y."/>
            <person name="Kim H.R."/>
            <person name="Rambo T."/>
            <person name="Currie J."/>
            <person name="Collura K."/>
            <person name="Luo M."/>
            <person name="Yang T."/>
            <person name="Ammiraju J.S.S."/>
            <person name="Engler F."/>
            <person name="Soderlund C."/>
            <person name="Wing R.A."/>
            <person name="Palmer L.E."/>
            <person name="de la Bastide M."/>
            <person name="Spiegel L."/>
            <person name="Nascimento L."/>
            <person name="Zutavern T."/>
            <person name="O'Shaughnessy A."/>
            <person name="Dike S."/>
            <person name="Dedhia N."/>
            <person name="Preston R."/>
            <person name="Balija V."/>
            <person name="McCombie W.R."/>
            <person name="Chow T."/>
            <person name="Chen H."/>
            <person name="Chung M."/>
            <person name="Chen C."/>
            <person name="Shaw J."/>
            <person name="Wu H."/>
            <person name="Hsiao K."/>
            <person name="Chao Y."/>
            <person name="Chu M."/>
            <person name="Cheng C."/>
            <person name="Hour A."/>
            <person name="Lee P."/>
            <person name="Lin S."/>
            <person name="Lin Y."/>
            <person name="Liou J."/>
            <person name="Liu S."/>
            <person name="Hsing Y."/>
            <person name="Raghuvanshi S."/>
            <person name="Mohanty A."/>
            <person name="Bharti A.K."/>
            <person name="Gaur A."/>
            <person name="Gupta V."/>
            <person name="Kumar D."/>
            <person name="Ravi V."/>
            <person name="Vij S."/>
            <person name="Kapur A."/>
            <person name="Khurana P."/>
            <person name="Khurana P."/>
            <person name="Khurana J.P."/>
            <person name="Tyagi A.K."/>
            <person name="Gaikwad K."/>
            <person name="Singh A."/>
            <person name="Dalal V."/>
            <person name="Srivastava S."/>
            <person name="Dixit A."/>
            <person name="Pal A.K."/>
            <person name="Ghazi I.A."/>
            <person name="Yadav M."/>
            <person name="Pandit A."/>
            <person name="Bhargava A."/>
            <person name="Sureshbabu K."/>
            <person name="Batra K."/>
            <person name="Sharma T.R."/>
            <person name="Mohapatra T."/>
            <person name="Singh N.K."/>
            <person name="Messing J."/>
            <person name="Nelson A.B."/>
            <person name="Fuks G."/>
            <person name="Kavchok S."/>
            <person name="Keizer G."/>
            <person name="Linton E."/>
            <person name="Llaca V."/>
            <person name="Song R."/>
            <person name="Tanyolac B."/>
            <person name="Young S."/>
            <person name="Ho-Il K."/>
            <person name="Hahn J.H."/>
            <person name="Sangsakoo G."/>
            <person name="Vanavichit A."/>
            <person name="de Mattos Luiz.A.T."/>
            <person name="Zimmer P.D."/>
            <person name="Malone G."/>
            <person name="Dellagostin O."/>
            <person name="de Oliveira A.C."/>
            <person name="Bevan M."/>
            <person name="Bancroft I."/>
            <person name="Minx P."/>
            <person name="Cordum H."/>
            <person name="Wilson R."/>
            <person name="Cheng Z."/>
            <person name="Jin W."/>
            <person name="Jiang J."/>
            <person name="Leong S.A."/>
            <person name="Iwama H."/>
            <person name="Gojobori T."/>
            <person name="Itoh T."/>
            <person name="Niimura Y."/>
            <person name="Fujii Y."/>
            <person name="Habara T."/>
            <person name="Sakai H."/>
            <person name="Sato Y."/>
            <person name="Wilson G."/>
            <person name="Kumar K."/>
            <person name="McCouch S."/>
            <person name="Juretic N."/>
            <person name="Hoen D."/>
            <person name="Wright S."/>
            <person name="Bruskiewich R."/>
            <person name="Bureau T."/>
            <person name="Miyao A."/>
            <person name="Hirochika H."/>
            <person name="Nishikawa T."/>
            <person name="Kadowaki K."/>
            <person name="Sugiura M."/>
            <person name="Burr B."/>
            <person name="Sasaki T."/>
        </authorList>
    </citation>
    <scope>NUCLEOTIDE SEQUENCE [LARGE SCALE GENOMIC DNA]</scope>
    <source>
        <strain evidence="2">cv. Nipponbare</strain>
    </source>
</reference>
<organism evidence="1 2">
    <name type="scientific">Oryza sativa subsp. japonica</name>
    <name type="common">Rice</name>
    <dbReference type="NCBI Taxonomy" id="39947"/>
    <lineage>
        <taxon>Eukaryota</taxon>
        <taxon>Viridiplantae</taxon>
        <taxon>Streptophyta</taxon>
        <taxon>Embryophyta</taxon>
        <taxon>Tracheophyta</taxon>
        <taxon>Spermatophyta</taxon>
        <taxon>Magnoliopsida</taxon>
        <taxon>Liliopsida</taxon>
        <taxon>Poales</taxon>
        <taxon>Poaceae</taxon>
        <taxon>BOP clade</taxon>
        <taxon>Oryzoideae</taxon>
        <taxon>Oryzeae</taxon>
        <taxon>Oryzinae</taxon>
        <taxon>Oryza</taxon>
        <taxon>Oryza sativa</taxon>
    </lineage>
</organism>
<gene>
    <name evidence="1" type="ordered locus">Os04g0125100</name>
</gene>
<sequence>MAACDGLGRAIPCPDPAEAAVPRTDPLLADGQIQEERRRGGWLRGGGVFPTPPLPRRLLGWWWRRGGGGWCSLLRIGSGVVGAGGCPLHQGPSLLLSPTSANAKTMGRRRTLDAAPILSLARPMV</sequence>
<protein>
    <submittedName>
        <fullName evidence="1">Os04g0125100 protein</fullName>
    </submittedName>
</protein>
<dbReference type="KEGG" id="dosa:Os04g0125100"/>
<dbReference type="Gramene" id="Os04t0125100-01">
    <property type="protein sequence ID" value="Os04t0125100-01"/>
    <property type="gene ID" value="Os04g0125100"/>
</dbReference>
<accession>A0A0P0W6R1</accession>
<proteinExistence type="predicted"/>
<reference evidence="2" key="2">
    <citation type="journal article" date="2008" name="Nucleic Acids Res.">
        <title>The rice annotation project database (RAP-DB): 2008 update.</title>
        <authorList>
            <consortium name="The rice annotation project (RAP)"/>
        </authorList>
    </citation>
    <scope>GENOME REANNOTATION</scope>
    <source>
        <strain evidence="2">cv. Nipponbare</strain>
    </source>
</reference>
<dbReference type="AlphaFoldDB" id="A0A0P0W6R1"/>
<dbReference type="EMBL" id="AP008210">
    <property type="protein sequence ID" value="BAF13988.1"/>
    <property type="molecule type" value="Genomic_DNA"/>
</dbReference>
<dbReference type="Proteomes" id="UP000000763">
    <property type="component" value="Chromosome 4"/>
</dbReference>